<dbReference type="PANTHER" id="PTHR11315:SF0">
    <property type="entry name" value="FOLATE GAMMA-GLUTAMYL HYDROLASE"/>
    <property type="match status" value="1"/>
</dbReference>
<comment type="subcellular location">
    <subcellularLocation>
        <location evidence="1">Secreted</location>
        <location evidence="1">Extracellular space</location>
    </subcellularLocation>
</comment>
<dbReference type="EMBL" id="JXJN01005558">
    <property type="status" value="NOT_ANNOTATED_CDS"/>
    <property type="molecule type" value="Genomic_DNA"/>
</dbReference>
<organism evidence="9 10">
    <name type="scientific">Glossina palpalis gambiensis</name>
    <dbReference type="NCBI Taxonomy" id="67801"/>
    <lineage>
        <taxon>Eukaryota</taxon>
        <taxon>Metazoa</taxon>
        <taxon>Ecdysozoa</taxon>
        <taxon>Arthropoda</taxon>
        <taxon>Hexapoda</taxon>
        <taxon>Insecta</taxon>
        <taxon>Pterygota</taxon>
        <taxon>Neoptera</taxon>
        <taxon>Endopterygota</taxon>
        <taxon>Diptera</taxon>
        <taxon>Brachycera</taxon>
        <taxon>Muscomorpha</taxon>
        <taxon>Hippoboscoidea</taxon>
        <taxon>Glossinidae</taxon>
        <taxon>Glossina</taxon>
    </lineage>
</organism>
<dbReference type="GO" id="GO:0034722">
    <property type="term" value="F:gamma-glutamyl-peptidase activity"/>
    <property type="evidence" value="ECO:0007669"/>
    <property type="project" value="UniProtKB-UniRule"/>
</dbReference>
<sequence>MYSIFYLLFYQLCFQYFGNELTFAYAKSFVKKLDVNNDPAVNINDENTEPIIGILTQEISKLISKKFPEKNYKSYIAASYVKFVESSGGRVVPIWIGQPREYYEDIMTKINGILLPGGATYFNQSNGYHDAGRYIYEIAIEMNDKGIHFPLWGTCLGFELLVYLSAHPKEPRTYCSSRAQALPLEFEKDYDKSRLFGNASADIIHILKTYPVTANFHLYCFTQETFAAMKLNEIWRVMSLNHDWDGIEFISTIEHLSSVFSNNDSSSIMCDKDYSPLIGILCMDIAQELQRKYGDDIHSYISAAYVKYLESMGARVVPIWINQKRTYYEGIMKKVNGILLPGGAVFLDDSKCTKNLRNDCVQSSKFIYEIAEEMNKDRKYFPLWGTCLGYQLMLLHSIKGNSNDIRIECKKMECSLPINLENSYVLQNSKLLKDCNEELVTAMSQLPFGYHNHRYCITKQILGDFNIADQWTVLATNKDSEGLEFISVIEHKKYPFFGMQIHPEQIYYEYDDNDDERSRCHSFRCLEITQYFAKFFVQCCHQNKNFCTKAEALSYLIYNFPIEFTAPYTTRQQCYLFKKNIDYPKIKCESTNAL</sequence>
<protein>
    <recommendedName>
        <fullName evidence="3 8">folate gamma-glutamyl hydrolase</fullName>
        <ecNumber evidence="3 8">3.4.19.9</ecNumber>
    </recommendedName>
</protein>
<dbReference type="PANTHER" id="PTHR11315">
    <property type="entry name" value="PROTEASE FAMILY C26 GAMMA-GLUTAMYL HYDROLASE"/>
    <property type="match status" value="1"/>
</dbReference>
<dbReference type="GO" id="GO:0005576">
    <property type="term" value="C:extracellular region"/>
    <property type="evidence" value="ECO:0007669"/>
    <property type="project" value="UniProtKB-SubCell"/>
</dbReference>
<reference evidence="9" key="2">
    <citation type="submission" date="2020-05" db="UniProtKB">
        <authorList>
            <consortium name="EnsemblMetazoa"/>
        </authorList>
    </citation>
    <scope>IDENTIFICATION</scope>
    <source>
        <strain evidence="9">IAEA</strain>
    </source>
</reference>
<dbReference type="InterPro" id="IPR015527">
    <property type="entry name" value="Pept_C26_g-glut_hydrolase"/>
</dbReference>
<keyword evidence="5" id="KW-0732">Signal</keyword>
<dbReference type="InterPro" id="IPR011697">
    <property type="entry name" value="Peptidase_C26"/>
</dbReference>
<dbReference type="Pfam" id="PF07722">
    <property type="entry name" value="Peptidase_C26"/>
    <property type="match status" value="2"/>
</dbReference>
<dbReference type="EMBL" id="JXJN01005560">
    <property type="status" value="NOT_ANNOTATED_CDS"/>
    <property type="molecule type" value="Genomic_DNA"/>
</dbReference>
<dbReference type="VEuPathDB" id="VectorBase:GPPI012643"/>
<dbReference type="SUPFAM" id="SSF52317">
    <property type="entry name" value="Class I glutamine amidotransferase-like"/>
    <property type="match status" value="2"/>
</dbReference>
<evidence type="ECO:0000313" key="10">
    <source>
        <dbReference type="Proteomes" id="UP000092460"/>
    </source>
</evidence>
<comment type="caution">
    <text evidence="8">Lacks conserved residue(s) required for the propagation of feature annotation.</text>
</comment>
<feature type="active site" description="Nucleophile" evidence="7 8">
    <location>
        <position position="387"/>
    </location>
</feature>
<dbReference type="GO" id="GO:0005773">
    <property type="term" value="C:vacuole"/>
    <property type="evidence" value="ECO:0007669"/>
    <property type="project" value="TreeGrafter"/>
</dbReference>
<dbReference type="EnsemblMetazoa" id="GPPI012643-RA">
    <property type="protein sequence ID" value="GPPI012643-PA"/>
    <property type="gene ID" value="GPPI012643"/>
</dbReference>
<dbReference type="EMBL" id="JXJN01005559">
    <property type="status" value="NOT_ANNOTATED_CDS"/>
    <property type="molecule type" value="Genomic_DNA"/>
</dbReference>
<evidence type="ECO:0000256" key="4">
    <source>
        <dbReference type="ARBA" id="ARBA00022525"/>
    </source>
</evidence>
<dbReference type="Gene3D" id="3.40.50.880">
    <property type="match status" value="2"/>
</dbReference>
<dbReference type="GO" id="GO:0046900">
    <property type="term" value="P:tetrahydrofolylpolyglutamate metabolic process"/>
    <property type="evidence" value="ECO:0007669"/>
    <property type="project" value="TreeGrafter"/>
</dbReference>
<dbReference type="AlphaFoldDB" id="A0A1B0AY67"/>
<evidence type="ECO:0000256" key="8">
    <source>
        <dbReference type="PROSITE-ProRule" id="PRU00607"/>
    </source>
</evidence>
<evidence type="ECO:0000256" key="2">
    <source>
        <dbReference type="ARBA" id="ARBA00011083"/>
    </source>
</evidence>
<dbReference type="PROSITE" id="PS51275">
    <property type="entry name" value="PEPTIDASE_C26_GGH"/>
    <property type="match status" value="2"/>
</dbReference>
<keyword evidence="6 8" id="KW-0378">Hydrolase</keyword>
<name>A0A1B0AY67_9MUSC</name>
<accession>A0A1B0AY67</accession>
<dbReference type="STRING" id="67801.A0A1B0AY67"/>
<dbReference type="PROSITE" id="PS51273">
    <property type="entry name" value="GATASE_TYPE_1"/>
    <property type="match status" value="1"/>
</dbReference>
<keyword evidence="10" id="KW-1185">Reference proteome</keyword>
<evidence type="ECO:0000256" key="5">
    <source>
        <dbReference type="ARBA" id="ARBA00022729"/>
    </source>
</evidence>
<evidence type="ECO:0000256" key="6">
    <source>
        <dbReference type="ARBA" id="ARBA00022801"/>
    </source>
</evidence>
<feature type="active site" evidence="8">
    <location>
        <position position="502"/>
    </location>
</feature>
<evidence type="ECO:0000256" key="7">
    <source>
        <dbReference type="PIRSR" id="PIRSR615527-1"/>
    </source>
</evidence>
<evidence type="ECO:0000313" key="9">
    <source>
        <dbReference type="EnsemblMetazoa" id="GPPI012643-PA"/>
    </source>
</evidence>
<feature type="active site" description="Proton donor" evidence="7">
    <location>
        <position position="502"/>
    </location>
</feature>
<dbReference type="EC" id="3.4.19.9" evidence="3 8"/>
<dbReference type="Proteomes" id="UP000092460">
    <property type="component" value="Unassembled WGS sequence"/>
</dbReference>
<evidence type="ECO:0000256" key="3">
    <source>
        <dbReference type="ARBA" id="ARBA00012886"/>
    </source>
</evidence>
<reference evidence="10" key="1">
    <citation type="submission" date="2015-01" db="EMBL/GenBank/DDBJ databases">
        <authorList>
            <person name="Aksoy S."/>
            <person name="Warren W."/>
            <person name="Wilson R.K."/>
        </authorList>
    </citation>
    <scope>NUCLEOTIDE SEQUENCE [LARGE SCALE GENOMIC DNA]</scope>
    <source>
        <strain evidence="10">IAEA</strain>
    </source>
</reference>
<proteinExistence type="inferred from homology"/>
<comment type="similarity">
    <text evidence="2">Belongs to the peptidase C26 family.</text>
</comment>
<comment type="catalytic activity">
    <reaction evidence="8">
        <text>(6S)-5,6,7,8-tetrahydrofolyl-(gamma-L-Glu)(n) + (n-1) H2O = (6S)-5,6,7,8-tetrahydrofolate + (n-1) L-glutamate</text>
        <dbReference type="Rhea" id="RHEA:56784"/>
        <dbReference type="Rhea" id="RHEA-COMP:14738"/>
        <dbReference type="ChEBI" id="CHEBI:15377"/>
        <dbReference type="ChEBI" id="CHEBI:29985"/>
        <dbReference type="ChEBI" id="CHEBI:57453"/>
        <dbReference type="ChEBI" id="CHEBI:141005"/>
        <dbReference type="EC" id="3.4.19.9"/>
    </reaction>
</comment>
<evidence type="ECO:0000256" key="1">
    <source>
        <dbReference type="ARBA" id="ARBA00004239"/>
    </source>
</evidence>
<dbReference type="InterPro" id="IPR029062">
    <property type="entry name" value="Class_I_gatase-like"/>
</dbReference>
<keyword evidence="4" id="KW-0964">Secreted</keyword>